<keyword evidence="3 5" id="KW-1133">Transmembrane helix</keyword>
<dbReference type="PANTHER" id="PTHR37422">
    <property type="entry name" value="TEICHURONIC ACID BIOSYNTHESIS PROTEIN TUAE"/>
    <property type="match status" value="1"/>
</dbReference>
<feature type="transmembrane region" description="Helical" evidence="5">
    <location>
        <begin position="142"/>
        <end position="173"/>
    </location>
</feature>
<feature type="domain" description="O-antigen ligase-related" evidence="6">
    <location>
        <begin position="148"/>
        <end position="294"/>
    </location>
</feature>
<evidence type="ECO:0000313" key="7">
    <source>
        <dbReference type="EMBL" id="QHK20168.1"/>
    </source>
</evidence>
<dbReference type="EMBL" id="CP047898">
    <property type="protein sequence ID" value="QHK20168.1"/>
    <property type="molecule type" value="Genomic_DNA"/>
</dbReference>
<dbReference type="GO" id="GO:0016020">
    <property type="term" value="C:membrane"/>
    <property type="evidence" value="ECO:0007669"/>
    <property type="project" value="UniProtKB-SubCell"/>
</dbReference>
<sequence>MTLAVSYFAAKSPDSKFGFPVWTTALIVVLAVSSSNLTGLSAISTPILTASVIFFIAKERPATVLLILGATGLIHAGIGLVETLTHSSAIYTGWKDPAAADVGGVRRAASLVGDPNYLGLTLICCLPGVVKVVNNLQPPIKILIWISYAAALILTFSRGAFLGVAIVLCHFGMRRYSYLLKPSRVFGLASAVAACLFVLVGTPLGRTLIERFSGLDASTRSRSALQSATLELFQQNWLVGLGLGNLKEYLAPLAHSLVPLNATGFRAFLPQTDPLNTYLLVGAESGALGLVLVFSILFIAMRRAWNAPLLAATVLGLAATAATLDLVQSPIVWCIMVLACTRLGSFNSLSTEEPVSGGMPLLTVRPRLT</sequence>
<name>A0A6P1NLI2_9MICC</name>
<keyword evidence="8" id="KW-1185">Reference proteome</keyword>
<evidence type="ECO:0000259" key="6">
    <source>
        <dbReference type="Pfam" id="PF04932"/>
    </source>
</evidence>
<accession>A0A6P1NLI2</accession>
<comment type="subcellular location">
    <subcellularLocation>
        <location evidence="1">Membrane</location>
        <topology evidence="1">Multi-pass membrane protein</topology>
    </subcellularLocation>
</comment>
<dbReference type="AlphaFoldDB" id="A0A6P1NLI2"/>
<gene>
    <name evidence="7" type="ORF">GU243_10970</name>
</gene>
<dbReference type="InterPro" id="IPR007016">
    <property type="entry name" value="O-antigen_ligase-rel_domated"/>
</dbReference>
<evidence type="ECO:0000256" key="5">
    <source>
        <dbReference type="SAM" id="Phobius"/>
    </source>
</evidence>
<evidence type="ECO:0000256" key="2">
    <source>
        <dbReference type="ARBA" id="ARBA00022692"/>
    </source>
</evidence>
<feature type="transmembrane region" description="Helical" evidence="5">
    <location>
        <begin position="17"/>
        <end position="33"/>
    </location>
</feature>
<reference evidence="7 8" key="1">
    <citation type="submission" date="2020-01" db="EMBL/GenBank/DDBJ databases">
        <title>Pseudarthrobacter psychrotolerans sp. nov., isolated from antarctic soil.</title>
        <authorList>
            <person name="Shin Y."/>
            <person name="Park W."/>
        </authorList>
    </citation>
    <scope>NUCLEOTIDE SEQUENCE [LARGE SCALE GENOMIC DNA]</scope>
    <source>
        <strain evidence="7 8">YJ56</strain>
    </source>
</reference>
<evidence type="ECO:0000256" key="3">
    <source>
        <dbReference type="ARBA" id="ARBA00022989"/>
    </source>
</evidence>
<keyword evidence="4 5" id="KW-0472">Membrane</keyword>
<feature type="transmembrane region" description="Helical" evidence="5">
    <location>
        <begin position="185"/>
        <end position="205"/>
    </location>
</feature>
<feature type="transmembrane region" description="Helical" evidence="5">
    <location>
        <begin position="307"/>
        <end position="324"/>
    </location>
</feature>
<evidence type="ECO:0000256" key="4">
    <source>
        <dbReference type="ARBA" id="ARBA00023136"/>
    </source>
</evidence>
<keyword evidence="2 5" id="KW-0812">Transmembrane</keyword>
<evidence type="ECO:0000256" key="1">
    <source>
        <dbReference type="ARBA" id="ARBA00004141"/>
    </source>
</evidence>
<protein>
    <recommendedName>
        <fullName evidence="6">O-antigen ligase-related domain-containing protein</fullName>
    </recommendedName>
</protein>
<feature type="transmembrane region" description="Helical" evidence="5">
    <location>
        <begin position="278"/>
        <end position="300"/>
    </location>
</feature>
<dbReference type="PANTHER" id="PTHR37422:SF13">
    <property type="entry name" value="LIPOPOLYSACCHARIDE BIOSYNTHESIS PROTEIN PA4999-RELATED"/>
    <property type="match status" value="1"/>
</dbReference>
<dbReference type="InterPro" id="IPR051533">
    <property type="entry name" value="WaaL-like"/>
</dbReference>
<dbReference type="Proteomes" id="UP000464186">
    <property type="component" value="Chromosome"/>
</dbReference>
<organism evidence="7 8">
    <name type="scientific">Pseudarthrobacter psychrotolerans</name>
    <dbReference type="NCBI Taxonomy" id="2697569"/>
    <lineage>
        <taxon>Bacteria</taxon>
        <taxon>Bacillati</taxon>
        <taxon>Actinomycetota</taxon>
        <taxon>Actinomycetes</taxon>
        <taxon>Micrococcales</taxon>
        <taxon>Micrococcaceae</taxon>
        <taxon>Pseudarthrobacter</taxon>
    </lineage>
</organism>
<dbReference type="Pfam" id="PF04932">
    <property type="entry name" value="Wzy_C"/>
    <property type="match status" value="1"/>
</dbReference>
<proteinExistence type="predicted"/>
<evidence type="ECO:0000313" key="8">
    <source>
        <dbReference type="Proteomes" id="UP000464186"/>
    </source>
</evidence>
<feature type="transmembrane region" description="Helical" evidence="5">
    <location>
        <begin position="64"/>
        <end position="81"/>
    </location>
</feature>
<dbReference type="KEGG" id="psey:GU243_10970"/>